<evidence type="ECO:0000256" key="1">
    <source>
        <dbReference type="ARBA" id="ARBA00004922"/>
    </source>
</evidence>
<keyword evidence="5" id="KW-0802">TPR repeat</keyword>
<dbReference type="PANTHER" id="PTHR44835:SF1">
    <property type="entry name" value="PROTEIN O-GLCNAC TRANSFERASE"/>
    <property type="match status" value="1"/>
</dbReference>
<organism evidence="7 8">
    <name type="scientific">Selenomonas ruminis</name>
    <dbReference type="NCBI Taxonomy" id="2593411"/>
    <lineage>
        <taxon>Bacteria</taxon>
        <taxon>Bacillati</taxon>
        <taxon>Bacillota</taxon>
        <taxon>Negativicutes</taxon>
        <taxon>Selenomonadales</taxon>
        <taxon>Selenomonadaceae</taxon>
        <taxon>Selenomonas</taxon>
    </lineage>
</organism>
<name>A0A5D6W866_9FIRM</name>
<evidence type="ECO:0000256" key="3">
    <source>
        <dbReference type="ARBA" id="ARBA00022679"/>
    </source>
</evidence>
<keyword evidence="2" id="KW-0328">Glycosyltransferase</keyword>
<keyword evidence="3" id="KW-0808">Transferase</keyword>
<proteinExistence type="predicted"/>
<accession>A0A5D6W866</accession>
<dbReference type="EMBL" id="VTOY01000002">
    <property type="protein sequence ID" value="TYZ24157.1"/>
    <property type="molecule type" value="Genomic_DNA"/>
</dbReference>
<dbReference type="Gene3D" id="3.40.50.11380">
    <property type="match status" value="2"/>
</dbReference>
<comment type="caution">
    <text evidence="7">The sequence shown here is derived from an EMBL/GenBank/DDBJ whole genome shotgun (WGS) entry which is preliminary data.</text>
</comment>
<evidence type="ECO:0000313" key="8">
    <source>
        <dbReference type="Proteomes" id="UP000323646"/>
    </source>
</evidence>
<dbReference type="SUPFAM" id="SSF48452">
    <property type="entry name" value="TPR-like"/>
    <property type="match status" value="2"/>
</dbReference>
<dbReference type="GO" id="GO:0016757">
    <property type="term" value="F:glycosyltransferase activity"/>
    <property type="evidence" value="ECO:0007669"/>
    <property type="project" value="UniProtKB-KW"/>
</dbReference>
<dbReference type="AlphaFoldDB" id="A0A5D6W866"/>
<protein>
    <recommendedName>
        <fullName evidence="6">O-GlcNAc transferase C-terminal domain-containing protein</fullName>
    </recommendedName>
</protein>
<dbReference type="Gene3D" id="3.40.50.2000">
    <property type="entry name" value="Glycogen Phosphorylase B"/>
    <property type="match status" value="2"/>
</dbReference>
<dbReference type="Pfam" id="PF13844">
    <property type="entry name" value="Glyco_transf_41"/>
    <property type="match status" value="4"/>
</dbReference>
<dbReference type="InterPro" id="IPR029489">
    <property type="entry name" value="OGT/SEC/SPY_C"/>
</dbReference>
<comment type="pathway">
    <text evidence="1">Protein modification; protein glycosylation.</text>
</comment>
<reference evidence="7 8" key="1">
    <citation type="submission" date="2019-08" db="EMBL/GenBank/DDBJ databases">
        <title>Selenomonas sp. mPRGC5 and Selenomonas sp. mPRGC8 isolated from ruminal fluid of dairy goat (Capra hircus).</title>
        <authorList>
            <person name="Poothong S."/>
            <person name="Nuengjamnong C."/>
            <person name="Tanasupawat S."/>
        </authorList>
    </citation>
    <scope>NUCLEOTIDE SEQUENCE [LARGE SCALE GENOMIC DNA]</scope>
    <source>
        <strain evidence="8">mPRGC5</strain>
    </source>
</reference>
<sequence length="1097" mass="125971">MRIRELLQQMDAAYAQHDMEGALAWADKALAQRPKDRVVLERILTLYIDNRKKKQAQTALALLQQQFALTGYELFLQCRVEYLCQQYDSAIQHGEEALQRGDMEPWQTAMVHNILGRVYRELGKMEDAVRHYAIAGTDEYTGPNPNENMKLMQYADYSNYLFTLHYTKADREKLFQVSKHFSRLFTDVTVYQHDKSRHQHKKIRVGYISPDFRRHVVAFFIYAMLKEYDHSRFEIYAYANCAEDTISEEYKACIDGWCNIQYMSPKQAAQQIYTDEIDILVDLAGHTSNNCLPVLAHKPAPVQVSGIGWFDTTGLDTVDYFLADYYTDPVGMNEAYFTEKLLRLPHSHFCYMWHDAPKAIQMSAYRKNGYITFGSFNNFAKVSDEVLEVWGEILRRVPDSRLYLKAKIINIPAGKKSVEQRLQQAGIPLERVIMEKAEQAYLHCYQKMDIALDTWPYPGGGTTCDALYMGVPVITLAGKRHNSRFGYSLLMNMGLEECCAFSAEEYIVKAVKLAQNNDRLSELHQNLRRMMRQSPVMDEGLYMADLEAAYEQIWMHWLHPEAEVLDVGSMIGNLSAAACEQRARCFLEDSSVHGAKRAKIWLQRVVALQPQQAMVWAILSEVNHQLLDYEGEYQAAKKAIAVAGAPGNLLSRQAWLEIHCRLGFAALVRGSHAEAFDAYREAWQSATDDPMRLGMFDSLLLTAHYLPFSSQDIFDLTSIYQGILPAVKKYSQANETRSIGRKIRIGYLSPDFRLHVMFAMYYGMLACYDKKEFEVICYSLSEKEDGYTEEIKRLVDDFVPLARMTAETAAKRIYEDKLDILVDLAGHSLKNGLMVMAYKPAPIQMSGLGYLSTTGMDAIDYFLTDEIVDPVGKHERYFTEKLLYLPSQFSYTGRSDVQVPQGAPCRETGYITFGVFNHYRKITDEMLTAWREIMEQVPKSQLLLKSQELVSDSLVDQAYRRMKKLGFDMERVQFEAADLKYMDRYLDIDIGLDTYPYTGGGTTFDSLYMGVPVVTRFDERRNTRFGVSVLTQIGLQELAAADIETYIKVAVSLAEDRDVLDMLHKKLRSFMQQAKGIKPQEYVSELEKQYKRIVCKC</sequence>
<dbReference type="RefSeq" id="WP_149171061.1">
    <property type="nucleotide sequence ID" value="NZ_VTOY01000002.1"/>
</dbReference>
<feature type="domain" description="O-GlcNAc transferase C-terminal" evidence="6">
    <location>
        <begin position="190"/>
        <end position="350"/>
    </location>
</feature>
<evidence type="ECO:0000256" key="2">
    <source>
        <dbReference type="ARBA" id="ARBA00022676"/>
    </source>
</evidence>
<feature type="domain" description="O-GlcNAc transferase C-terminal" evidence="6">
    <location>
        <begin position="911"/>
        <end position="1085"/>
    </location>
</feature>
<evidence type="ECO:0000256" key="4">
    <source>
        <dbReference type="ARBA" id="ARBA00022737"/>
    </source>
</evidence>
<evidence type="ECO:0000256" key="5">
    <source>
        <dbReference type="ARBA" id="ARBA00022803"/>
    </source>
</evidence>
<dbReference type="PANTHER" id="PTHR44835">
    <property type="entry name" value="UDP-N-ACETYLGLUCOSAMINE--PEPTIDE N-ACETYLGLUCOSAMINYLTRANSFERASE SPINDLY-RELATED"/>
    <property type="match status" value="1"/>
</dbReference>
<feature type="domain" description="O-GlcNAc transferase C-terminal" evidence="6">
    <location>
        <begin position="729"/>
        <end position="889"/>
    </location>
</feature>
<dbReference type="OrthoDB" id="1660777at2"/>
<evidence type="ECO:0000259" key="6">
    <source>
        <dbReference type="Pfam" id="PF13844"/>
    </source>
</evidence>
<dbReference type="Proteomes" id="UP000323646">
    <property type="component" value="Unassembled WGS sequence"/>
</dbReference>
<keyword evidence="8" id="KW-1185">Reference proteome</keyword>
<dbReference type="InterPro" id="IPR011990">
    <property type="entry name" value="TPR-like_helical_dom_sf"/>
</dbReference>
<evidence type="ECO:0000313" key="7">
    <source>
        <dbReference type="EMBL" id="TYZ24157.1"/>
    </source>
</evidence>
<feature type="domain" description="O-GlcNAc transferase C-terminal" evidence="6">
    <location>
        <begin position="369"/>
        <end position="546"/>
    </location>
</feature>
<keyword evidence="4" id="KW-0677">Repeat</keyword>
<dbReference type="Gene3D" id="1.25.40.10">
    <property type="entry name" value="Tetratricopeptide repeat domain"/>
    <property type="match status" value="2"/>
</dbReference>
<dbReference type="InterPro" id="IPR051939">
    <property type="entry name" value="Glycosyltr_41/O-GlcNAc_trsf"/>
</dbReference>
<gene>
    <name evidence="7" type="ORF">FZ040_05425</name>
</gene>